<evidence type="ECO:0000313" key="5">
    <source>
        <dbReference type="EnsemblPlants" id="Ma10_p06920.1"/>
    </source>
</evidence>
<evidence type="ECO:0000259" key="4">
    <source>
        <dbReference type="Pfam" id="PF12923"/>
    </source>
</evidence>
<accession>A0A804KTF1</accession>
<name>A0A804KTF1_MUSAM</name>
<reference evidence="5" key="1">
    <citation type="submission" date="2021-05" db="UniProtKB">
        <authorList>
            <consortium name="EnsemblPlants"/>
        </authorList>
    </citation>
    <scope>IDENTIFICATION</scope>
    <source>
        <strain evidence="5">subsp. malaccensis</strain>
    </source>
</reference>
<evidence type="ECO:0000256" key="1">
    <source>
        <dbReference type="ARBA" id="ARBA00006110"/>
    </source>
</evidence>
<feature type="region of interest" description="Disordered" evidence="3">
    <location>
        <begin position="1"/>
        <end position="50"/>
    </location>
</feature>
<keyword evidence="2" id="KW-0175">Coiled coil</keyword>
<evidence type="ECO:0000256" key="3">
    <source>
        <dbReference type="SAM" id="MobiDB-lite"/>
    </source>
</evidence>
<dbReference type="Gramene" id="Ma10_t06920.1">
    <property type="protein sequence ID" value="Ma10_p06920.1"/>
    <property type="gene ID" value="Ma10_g06920"/>
</dbReference>
<dbReference type="Proteomes" id="UP000012960">
    <property type="component" value="Unplaced"/>
</dbReference>
<protein>
    <recommendedName>
        <fullName evidence="4">Ribosomal RNA-processing protein 7 C-terminal domain-containing protein</fullName>
    </recommendedName>
</protein>
<dbReference type="Gene3D" id="6.10.250.1770">
    <property type="match status" value="1"/>
</dbReference>
<organism evidence="5 6">
    <name type="scientific">Musa acuminata subsp. malaccensis</name>
    <name type="common">Wild banana</name>
    <name type="synonym">Musa malaccensis</name>
    <dbReference type="NCBI Taxonomy" id="214687"/>
    <lineage>
        <taxon>Eukaryota</taxon>
        <taxon>Viridiplantae</taxon>
        <taxon>Streptophyta</taxon>
        <taxon>Embryophyta</taxon>
        <taxon>Tracheophyta</taxon>
        <taxon>Spermatophyta</taxon>
        <taxon>Magnoliopsida</taxon>
        <taxon>Liliopsida</taxon>
        <taxon>Zingiberales</taxon>
        <taxon>Musaceae</taxon>
        <taxon>Musa</taxon>
    </lineage>
</organism>
<dbReference type="InterPro" id="IPR040446">
    <property type="entry name" value="RRP7"/>
</dbReference>
<evidence type="ECO:0000313" key="6">
    <source>
        <dbReference type="Proteomes" id="UP000012960"/>
    </source>
</evidence>
<proteinExistence type="inferred from homology"/>
<comment type="similarity">
    <text evidence="1">Belongs to the RRP7 family.</text>
</comment>
<dbReference type="AlphaFoldDB" id="A0A804KTF1"/>
<dbReference type="OrthoDB" id="5390at2759"/>
<dbReference type="InterPro" id="IPR024326">
    <property type="entry name" value="RRP7_C"/>
</dbReference>
<evidence type="ECO:0000256" key="2">
    <source>
        <dbReference type="SAM" id="Coils"/>
    </source>
</evidence>
<dbReference type="EnsemblPlants" id="Ma10_t06920.1">
    <property type="protein sequence ID" value="Ma10_p06920.1"/>
    <property type="gene ID" value="Ma10_g06920"/>
</dbReference>
<sequence length="319" mass="35876">MGKDKKVGKAAQGTTKSLPKLTKKKLKLEEDPDSGNQTAGGASTEAENNLRILKGKKVWKAAKGTSKLLVKLRKKKLKLEEDPSFDDQTVEGASTEAKNNLRILKAGQTSENGSVEVKEQSETVGSSGVEEACIGKRIKTKKLKRVGKSKRSDHVSEKKVQLEKLAEVDSEKVDEISSVDEDCTRGMKKWLINYKESRQGLKILQQRIDEFITAYEAQQEQERREREAIAAEGGWTVVVHHKGRKKTTDSESGITVGSVAQAAVLDNMARKKNKEVALDFYRFKKQEAQRSEVMLLQSKFEQDKKRIQQLRAARKFRPY</sequence>
<feature type="coiled-coil region" evidence="2">
    <location>
        <begin position="201"/>
        <end position="232"/>
    </location>
</feature>
<dbReference type="PANTHER" id="PTHR13191:SF0">
    <property type="entry name" value="RIBOSOMAL RNA-PROCESSING PROTEIN 7 HOMOLOG A-RELATED"/>
    <property type="match status" value="1"/>
</dbReference>
<keyword evidence="6" id="KW-1185">Reference proteome</keyword>
<dbReference type="PANTHER" id="PTHR13191">
    <property type="entry name" value="RIBOSOMAL RNA PROCESSING PROTEIN 7-RELATED"/>
    <property type="match status" value="1"/>
</dbReference>
<dbReference type="Pfam" id="PF12923">
    <property type="entry name" value="RRP7"/>
    <property type="match status" value="1"/>
</dbReference>
<feature type="compositionally biased region" description="Polar residues" evidence="3">
    <location>
        <begin position="35"/>
        <end position="47"/>
    </location>
</feature>
<feature type="domain" description="Ribosomal RNA-processing protein 7 C-terminal" evidence="4">
    <location>
        <begin position="196"/>
        <end position="319"/>
    </location>
</feature>
<feature type="region of interest" description="Disordered" evidence="3">
    <location>
        <begin position="101"/>
        <end position="128"/>
    </location>
</feature>